<evidence type="ECO:0000256" key="1">
    <source>
        <dbReference type="SAM" id="MobiDB-lite"/>
    </source>
</evidence>
<dbReference type="InterPro" id="IPR011712">
    <property type="entry name" value="Sig_transdc_His_kin_sub3_dim/P"/>
</dbReference>
<proteinExistence type="predicted"/>
<gene>
    <name evidence="3" type="ORF">ABQ292_21835</name>
</gene>
<accession>A0ABV3XK84</accession>
<dbReference type="GO" id="GO:0016301">
    <property type="term" value="F:kinase activity"/>
    <property type="evidence" value="ECO:0007669"/>
    <property type="project" value="UniProtKB-KW"/>
</dbReference>
<feature type="region of interest" description="Disordered" evidence="1">
    <location>
        <begin position="121"/>
        <end position="161"/>
    </location>
</feature>
<evidence type="ECO:0000313" key="4">
    <source>
        <dbReference type="Proteomes" id="UP001560045"/>
    </source>
</evidence>
<keyword evidence="3" id="KW-0418">Kinase</keyword>
<reference evidence="3 4" key="1">
    <citation type="submission" date="2024-06" db="EMBL/GenBank/DDBJ databases">
        <title>Draft genome sequence of Geodermatophilus badlandi, a novel member of the Geodermatophilaceae isolated from badland sedimentary rocks in the Red desert, Wyoming, USA.</title>
        <authorList>
            <person name="Ben Tekaya S."/>
            <person name="Nouioui I."/>
            <person name="Flores G.M."/>
            <person name="Shaal M.N."/>
            <person name="Bredoire F."/>
            <person name="Basile F."/>
            <person name="Van Diepen L."/>
            <person name="Ward N.L."/>
        </authorList>
    </citation>
    <scope>NUCLEOTIDE SEQUENCE [LARGE SCALE GENOMIC DNA]</scope>
    <source>
        <strain evidence="3 4">WL48A</strain>
    </source>
</reference>
<dbReference type="Proteomes" id="UP001560045">
    <property type="component" value="Unassembled WGS sequence"/>
</dbReference>
<name>A0ABV3XK84_9ACTN</name>
<dbReference type="Pfam" id="PF07730">
    <property type="entry name" value="HisKA_3"/>
    <property type="match status" value="1"/>
</dbReference>
<evidence type="ECO:0000259" key="2">
    <source>
        <dbReference type="Pfam" id="PF07730"/>
    </source>
</evidence>
<organism evidence="3 4">
    <name type="scientific">Geodermatophilus maliterrae</name>
    <dbReference type="NCBI Taxonomy" id="3162531"/>
    <lineage>
        <taxon>Bacteria</taxon>
        <taxon>Bacillati</taxon>
        <taxon>Actinomycetota</taxon>
        <taxon>Actinomycetes</taxon>
        <taxon>Geodermatophilales</taxon>
        <taxon>Geodermatophilaceae</taxon>
        <taxon>Geodermatophilus</taxon>
    </lineage>
</organism>
<comment type="caution">
    <text evidence="3">The sequence shown here is derived from an EMBL/GenBank/DDBJ whole genome shotgun (WGS) entry which is preliminary data.</text>
</comment>
<protein>
    <submittedName>
        <fullName evidence="3">Histidine kinase</fullName>
    </submittedName>
</protein>
<feature type="domain" description="Signal transduction histidine kinase subgroup 3 dimerisation and phosphoacceptor" evidence="2">
    <location>
        <begin position="111"/>
        <end position="148"/>
    </location>
</feature>
<dbReference type="Gene3D" id="1.20.5.1930">
    <property type="match status" value="1"/>
</dbReference>
<evidence type="ECO:0000313" key="3">
    <source>
        <dbReference type="EMBL" id="MEX5721003.1"/>
    </source>
</evidence>
<keyword evidence="4" id="KW-1185">Reference proteome</keyword>
<feature type="region of interest" description="Disordered" evidence="1">
    <location>
        <begin position="64"/>
        <end position="99"/>
    </location>
</feature>
<keyword evidence="3" id="KW-0808">Transferase</keyword>
<dbReference type="RefSeq" id="WP_369209833.1">
    <property type="nucleotide sequence ID" value="NZ_JBFNXQ010000100.1"/>
</dbReference>
<dbReference type="EMBL" id="JBFNXQ010000100">
    <property type="protein sequence ID" value="MEX5721003.1"/>
    <property type="molecule type" value="Genomic_DNA"/>
</dbReference>
<sequence>MQYRITSDGSRTPVVLDTVTASLHAAAALVARPGSRRPATAARSPFPAGWAGATSARCTWLSGTGRAVHQRRPAAPCRAGATGGRRHPGTAAAGSLERERDRVLTAAHADRHRIRRDLHDGLGPSLARIGSDLQAAQAQLRERADPSRHRPAPPARLRSLE</sequence>